<dbReference type="CDD" id="cd02440">
    <property type="entry name" value="AdoMet_MTases"/>
    <property type="match status" value="1"/>
</dbReference>
<dbReference type="SUPFAM" id="SSF53335">
    <property type="entry name" value="S-adenosyl-L-methionine-dependent methyltransferases"/>
    <property type="match status" value="1"/>
</dbReference>
<dbReference type="GO" id="GO:0008168">
    <property type="term" value="F:methyltransferase activity"/>
    <property type="evidence" value="ECO:0007669"/>
    <property type="project" value="UniProtKB-KW"/>
</dbReference>
<proteinExistence type="predicted"/>
<feature type="domain" description="Methyltransferase type 11" evidence="1">
    <location>
        <begin position="48"/>
        <end position="141"/>
    </location>
</feature>
<sequence>MVGKQDKWRAYWDKVAAGYDKDMKFWDRLLYEGQREWACDRAEGDVFEVAIGTGLNLPFYPPGTTLTGIDISDQMLEAARARADDLGRTVDLRKGDAHRLPFEDGSFDTVVCTLSMCAIPDVDLAMREIHRVLRPGGRFVCLDHVVSPNWLLRTIQGIIERFSVPSAGEHLRRRPIENVRSTGFAIKESDRIEGGHVERLVATK</sequence>
<evidence type="ECO:0000313" key="3">
    <source>
        <dbReference type="Proteomes" id="UP001356428"/>
    </source>
</evidence>
<keyword evidence="3" id="KW-1185">Reference proteome</keyword>
<dbReference type="PANTHER" id="PTHR45036:SF1">
    <property type="entry name" value="METHYLTRANSFERASE LIKE 7A"/>
    <property type="match status" value="1"/>
</dbReference>
<dbReference type="EMBL" id="CP109083">
    <property type="protein sequence ID" value="WSB10916.1"/>
    <property type="molecule type" value="Genomic_DNA"/>
</dbReference>
<dbReference type="Pfam" id="PF08241">
    <property type="entry name" value="Methyltransf_11"/>
    <property type="match status" value="1"/>
</dbReference>
<keyword evidence="2" id="KW-0489">Methyltransferase</keyword>
<dbReference type="Proteomes" id="UP001356428">
    <property type="component" value="Chromosome"/>
</dbReference>
<protein>
    <submittedName>
        <fullName evidence="2">Methyltransferase domain-containing protein</fullName>
    </submittedName>
</protein>
<evidence type="ECO:0000313" key="2">
    <source>
        <dbReference type="EMBL" id="WSB10916.1"/>
    </source>
</evidence>
<dbReference type="PANTHER" id="PTHR45036">
    <property type="entry name" value="METHYLTRANSFERASE LIKE 7B"/>
    <property type="match status" value="1"/>
</dbReference>
<accession>A0ABZ1F3C0</accession>
<dbReference type="Gene3D" id="3.40.50.150">
    <property type="entry name" value="Vaccinia Virus protein VP39"/>
    <property type="match status" value="1"/>
</dbReference>
<keyword evidence="2" id="KW-0808">Transferase</keyword>
<dbReference type="InterPro" id="IPR013216">
    <property type="entry name" value="Methyltransf_11"/>
</dbReference>
<organism evidence="2 3">
    <name type="scientific">Streptomyces cyaneofuscatus</name>
    <dbReference type="NCBI Taxonomy" id="66883"/>
    <lineage>
        <taxon>Bacteria</taxon>
        <taxon>Bacillati</taxon>
        <taxon>Actinomycetota</taxon>
        <taxon>Actinomycetes</taxon>
        <taxon>Kitasatosporales</taxon>
        <taxon>Streptomycetaceae</taxon>
        <taxon>Streptomyces</taxon>
    </lineage>
</organism>
<gene>
    <name evidence="2" type="ORF">OG849_28555</name>
</gene>
<reference evidence="2 3" key="1">
    <citation type="submission" date="2022-10" db="EMBL/GenBank/DDBJ databases">
        <title>The complete genomes of actinobacterial strains from the NBC collection.</title>
        <authorList>
            <person name="Joergensen T.S."/>
            <person name="Alvarez Arevalo M."/>
            <person name="Sterndorff E.B."/>
            <person name="Faurdal D."/>
            <person name="Vuksanovic O."/>
            <person name="Mourched A.-S."/>
            <person name="Charusanti P."/>
            <person name="Shaw S."/>
            <person name="Blin K."/>
            <person name="Weber T."/>
        </authorList>
    </citation>
    <scope>NUCLEOTIDE SEQUENCE [LARGE SCALE GENOMIC DNA]</scope>
    <source>
        <strain evidence="2 3">NBC 01792</strain>
    </source>
</reference>
<dbReference type="GO" id="GO:0032259">
    <property type="term" value="P:methylation"/>
    <property type="evidence" value="ECO:0007669"/>
    <property type="project" value="UniProtKB-KW"/>
</dbReference>
<evidence type="ECO:0000259" key="1">
    <source>
        <dbReference type="Pfam" id="PF08241"/>
    </source>
</evidence>
<dbReference type="RefSeq" id="WP_326703076.1">
    <property type="nucleotide sequence ID" value="NZ_CP108861.1"/>
</dbReference>
<dbReference type="InterPro" id="IPR029063">
    <property type="entry name" value="SAM-dependent_MTases_sf"/>
</dbReference>
<dbReference type="InterPro" id="IPR052356">
    <property type="entry name" value="Thiol_S-MT"/>
</dbReference>
<name>A0ABZ1F3C0_9ACTN</name>